<protein>
    <submittedName>
        <fullName evidence="1">Uncharacterized protein</fullName>
    </submittedName>
</protein>
<sequence length="180" mass="20252">MEQQAAPGMGWPPTSPSKVQGDCVWWVTCRWTCDGQTLPPAVQEDCFLSSNGDIPVAELIMELWAYSTQPRKVDHVAGSHVAMHRRNRQAIAGPPRPCEKPGLTGPREANTVLSMRRALWSLEREHFMEHLKEKKGKMKVCCDIRLGIWAAGVTFELLLIKGRRSQVSGYEEDLVTQAQR</sequence>
<proteinExistence type="predicted"/>
<dbReference type="EMBL" id="RHFK02000008">
    <property type="protein sequence ID" value="TWW71940.1"/>
    <property type="molecule type" value="Genomic_DNA"/>
</dbReference>
<accession>A0A5C6P1G1</accession>
<dbReference type="Proteomes" id="UP000324091">
    <property type="component" value="Chromosome 16"/>
</dbReference>
<evidence type="ECO:0000313" key="2">
    <source>
        <dbReference type="Proteomes" id="UP000324091"/>
    </source>
</evidence>
<keyword evidence="2" id="KW-1185">Reference proteome</keyword>
<dbReference type="AlphaFoldDB" id="A0A5C6P1G1"/>
<reference evidence="1 2" key="1">
    <citation type="submission" date="2019-04" db="EMBL/GenBank/DDBJ databases">
        <title>Chromosome genome assembly for Takifugu flavidus.</title>
        <authorList>
            <person name="Xiao S."/>
        </authorList>
    </citation>
    <scope>NUCLEOTIDE SEQUENCE [LARGE SCALE GENOMIC DNA]</scope>
    <source>
        <strain evidence="1">HTHZ2018</strain>
        <tissue evidence="1">Muscle</tissue>
    </source>
</reference>
<comment type="caution">
    <text evidence="1">The sequence shown here is derived from an EMBL/GenBank/DDBJ whole genome shotgun (WGS) entry which is preliminary data.</text>
</comment>
<name>A0A5C6P1G1_9TELE</name>
<evidence type="ECO:0000313" key="1">
    <source>
        <dbReference type="EMBL" id="TWW71940.1"/>
    </source>
</evidence>
<organism evidence="1 2">
    <name type="scientific">Takifugu flavidus</name>
    <name type="common">sansaifugu</name>
    <dbReference type="NCBI Taxonomy" id="433684"/>
    <lineage>
        <taxon>Eukaryota</taxon>
        <taxon>Metazoa</taxon>
        <taxon>Chordata</taxon>
        <taxon>Craniata</taxon>
        <taxon>Vertebrata</taxon>
        <taxon>Euteleostomi</taxon>
        <taxon>Actinopterygii</taxon>
        <taxon>Neopterygii</taxon>
        <taxon>Teleostei</taxon>
        <taxon>Neoteleostei</taxon>
        <taxon>Acanthomorphata</taxon>
        <taxon>Eupercaria</taxon>
        <taxon>Tetraodontiformes</taxon>
        <taxon>Tetradontoidea</taxon>
        <taxon>Tetraodontidae</taxon>
        <taxon>Takifugu</taxon>
    </lineage>
</organism>
<gene>
    <name evidence="1" type="ORF">D4764_16G0004370</name>
</gene>